<organism evidence="1 2">
    <name type="scientific">Paenibacillus dendrobii</name>
    <dbReference type="NCBI Taxonomy" id="2691084"/>
    <lineage>
        <taxon>Bacteria</taxon>
        <taxon>Bacillati</taxon>
        <taxon>Bacillota</taxon>
        <taxon>Bacilli</taxon>
        <taxon>Bacillales</taxon>
        <taxon>Paenibacillaceae</taxon>
        <taxon>Paenibacillus</taxon>
    </lineage>
</organism>
<dbReference type="EMBL" id="WUBI01000002">
    <property type="protein sequence ID" value="MWV44801.1"/>
    <property type="molecule type" value="Genomic_DNA"/>
</dbReference>
<keyword evidence="2" id="KW-1185">Reference proteome</keyword>
<evidence type="ECO:0000313" key="2">
    <source>
        <dbReference type="Proteomes" id="UP000460318"/>
    </source>
</evidence>
<reference evidence="1 2" key="1">
    <citation type="submission" date="2019-12" db="EMBL/GenBank/DDBJ databases">
        <title>Paenibacillus sp. nov., an endophytic bacterium isolated from the stem of Dendrobium.</title>
        <authorList>
            <person name="Zhao R."/>
        </authorList>
    </citation>
    <scope>NUCLEOTIDE SEQUENCE [LARGE SCALE GENOMIC DNA]</scope>
    <source>
        <strain evidence="1 2">HJL G12</strain>
    </source>
</reference>
<dbReference type="Proteomes" id="UP000460318">
    <property type="component" value="Unassembled WGS sequence"/>
</dbReference>
<dbReference type="RefSeq" id="WP_160498419.1">
    <property type="nucleotide sequence ID" value="NZ_WUBI01000002.1"/>
</dbReference>
<proteinExistence type="predicted"/>
<sequence>MKYRVIKDIPDGWEGTAQVGDILTLGRWEGDPTLYKGKNAICDADSKYALEHCELIKEAEAK</sequence>
<protein>
    <submittedName>
        <fullName evidence="1">Uncharacterized protein</fullName>
    </submittedName>
</protein>
<dbReference type="AlphaFoldDB" id="A0A7X3IJX2"/>
<evidence type="ECO:0000313" key="1">
    <source>
        <dbReference type="EMBL" id="MWV44801.1"/>
    </source>
</evidence>
<name>A0A7X3IJX2_9BACL</name>
<comment type="caution">
    <text evidence="1">The sequence shown here is derived from an EMBL/GenBank/DDBJ whole genome shotgun (WGS) entry which is preliminary data.</text>
</comment>
<accession>A0A7X3IJX2</accession>
<gene>
    <name evidence="1" type="ORF">GRF59_14365</name>
</gene>